<dbReference type="AlphaFoldDB" id="A0A8C5MGN5"/>
<dbReference type="PANTHER" id="PTHR33559:SF1">
    <property type="entry name" value="PROTEASOME ASSEMBLY CHAPERONE 4"/>
    <property type="match status" value="1"/>
</dbReference>
<protein>
    <recommendedName>
        <fullName evidence="3">Proteasome assembly chaperone 4</fullName>
    </recommendedName>
</protein>
<dbReference type="PANTHER" id="PTHR33559">
    <property type="entry name" value="PROTEASOME ASSEMBLY CHAPERONE 4"/>
    <property type="match status" value="1"/>
</dbReference>
<sequence length="119" mass="13416">MEPVSRSITLHNFCERICEQTVHFHVMGMQDGFFLWVGLSSSLSNLAVAMCSRFDSVPLSTLVLGDKSDTTSCSLAQRLAKKTKKQVFASVNIPSNDCHLMLQIEKRIKEEMEAFPDKF</sequence>
<organism evidence="1 2">
    <name type="scientific">Leptobrachium leishanense</name>
    <name type="common">Leishan spiny toad</name>
    <dbReference type="NCBI Taxonomy" id="445787"/>
    <lineage>
        <taxon>Eukaryota</taxon>
        <taxon>Metazoa</taxon>
        <taxon>Chordata</taxon>
        <taxon>Craniata</taxon>
        <taxon>Vertebrata</taxon>
        <taxon>Euteleostomi</taxon>
        <taxon>Amphibia</taxon>
        <taxon>Batrachia</taxon>
        <taxon>Anura</taxon>
        <taxon>Pelobatoidea</taxon>
        <taxon>Megophryidae</taxon>
        <taxon>Leptobrachium</taxon>
    </lineage>
</organism>
<accession>A0A8C5MGN5</accession>
<dbReference type="Ensembl" id="ENSLLET00000012290.1">
    <property type="protein sequence ID" value="ENSLLEP00000011818.1"/>
    <property type="gene ID" value="ENSLLEG00000007528.1"/>
</dbReference>
<dbReference type="Pfam" id="PF16093">
    <property type="entry name" value="PAC4"/>
    <property type="match status" value="1"/>
</dbReference>
<dbReference type="GO" id="GO:0043248">
    <property type="term" value="P:proteasome assembly"/>
    <property type="evidence" value="ECO:0007669"/>
    <property type="project" value="InterPro"/>
</dbReference>
<dbReference type="GeneTree" id="ENSGT00940000167364"/>
<dbReference type="InterPro" id="IPR032157">
    <property type="entry name" value="PAC4"/>
</dbReference>
<evidence type="ECO:0000313" key="2">
    <source>
        <dbReference type="Proteomes" id="UP000694569"/>
    </source>
</evidence>
<dbReference type="OrthoDB" id="368507at2759"/>
<evidence type="ECO:0000313" key="1">
    <source>
        <dbReference type="Ensembl" id="ENSLLEP00000011818.1"/>
    </source>
</evidence>
<reference evidence="1" key="2">
    <citation type="submission" date="2025-09" db="UniProtKB">
        <authorList>
            <consortium name="Ensembl"/>
        </authorList>
    </citation>
    <scope>IDENTIFICATION</scope>
</reference>
<evidence type="ECO:0008006" key="3">
    <source>
        <dbReference type="Google" id="ProtNLM"/>
    </source>
</evidence>
<keyword evidence="2" id="KW-1185">Reference proteome</keyword>
<proteinExistence type="predicted"/>
<name>A0A8C5MGN5_9ANUR</name>
<reference evidence="1" key="1">
    <citation type="submission" date="2025-08" db="UniProtKB">
        <authorList>
            <consortium name="Ensembl"/>
        </authorList>
    </citation>
    <scope>IDENTIFICATION</scope>
</reference>
<dbReference type="Proteomes" id="UP000694569">
    <property type="component" value="Unplaced"/>
</dbReference>